<dbReference type="EMBL" id="BMMP01000003">
    <property type="protein sequence ID" value="GGO45468.1"/>
    <property type="molecule type" value="Genomic_DNA"/>
</dbReference>
<feature type="region of interest" description="Disordered" evidence="1">
    <location>
        <begin position="74"/>
        <end position="97"/>
    </location>
</feature>
<organism evidence="2 3">
    <name type="scientific">Streptomyces daqingensis</name>
    <dbReference type="NCBI Taxonomy" id="1472640"/>
    <lineage>
        <taxon>Bacteria</taxon>
        <taxon>Bacillati</taxon>
        <taxon>Actinomycetota</taxon>
        <taxon>Actinomycetes</taxon>
        <taxon>Kitasatosporales</taxon>
        <taxon>Streptomycetaceae</taxon>
        <taxon>Streptomyces</taxon>
    </lineage>
</organism>
<evidence type="ECO:0000313" key="2">
    <source>
        <dbReference type="EMBL" id="GGO45468.1"/>
    </source>
</evidence>
<name>A0ABQ2M3E3_9ACTN</name>
<comment type="caution">
    <text evidence="2">The sequence shown here is derived from an EMBL/GenBank/DDBJ whole genome shotgun (WGS) entry which is preliminary data.</text>
</comment>
<protein>
    <submittedName>
        <fullName evidence="2">Uncharacterized protein</fullName>
    </submittedName>
</protein>
<sequence>MVPELSTWTGRAASLPGSRLTVDSSRLAETLMARTVRSHRHYEQRPDRNAFGQMRVLSEPSCCALFRTVRTAGKPSAAQNGSDWKRDRLHIGRRTGA</sequence>
<keyword evidence="3" id="KW-1185">Reference proteome</keyword>
<evidence type="ECO:0000256" key="1">
    <source>
        <dbReference type="SAM" id="MobiDB-lite"/>
    </source>
</evidence>
<proteinExistence type="predicted"/>
<evidence type="ECO:0000313" key="3">
    <source>
        <dbReference type="Proteomes" id="UP000631535"/>
    </source>
</evidence>
<dbReference type="Proteomes" id="UP000631535">
    <property type="component" value="Unassembled WGS sequence"/>
</dbReference>
<gene>
    <name evidence="2" type="ORF">GCM10012287_13480</name>
</gene>
<reference evidence="3" key="1">
    <citation type="journal article" date="2019" name="Int. J. Syst. Evol. Microbiol.">
        <title>The Global Catalogue of Microorganisms (GCM) 10K type strain sequencing project: providing services to taxonomists for standard genome sequencing and annotation.</title>
        <authorList>
            <consortium name="The Broad Institute Genomics Platform"/>
            <consortium name="The Broad Institute Genome Sequencing Center for Infectious Disease"/>
            <person name="Wu L."/>
            <person name="Ma J."/>
        </authorList>
    </citation>
    <scope>NUCLEOTIDE SEQUENCE [LARGE SCALE GENOMIC DNA]</scope>
    <source>
        <strain evidence="3">CGMCC 4.7178</strain>
    </source>
</reference>
<accession>A0ABQ2M3E3</accession>